<protein>
    <recommendedName>
        <fullName evidence="9">Aquaporin</fullName>
    </recommendedName>
</protein>
<evidence type="ECO:0000256" key="6">
    <source>
        <dbReference type="SAM" id="Phobius"/>
    </source>
</evidence>
<dbReference type="AlphaFoldDB" id="A0ABD0YD01"/>
<name>A0ABD0YD01_9HEMI</name>
<evidence type="ECO:0000313" key="8">
    <source>
        <dbReference type="Proteomes" id="UP001558652"/>
    </source>
</evidence>
<evidence type="ECO:0000313" key="7">
    <source>
        <dbReference type="EMBL" id="KAL1116928.1"/>
    </source>
</evidence>
<dbReference type="SUPFAM" id="SSF81338">
    <property type="entry name" value="Aquaporin-like"/>
    <property type="match status" value="1"/>
</dbReference>
<proteinExistence type="inferred from homology"/>
<dbReference type="InterPro" id="IPR000425">
    <property type="entry name" value="MIP"/>
</dbReference>
<dbReference type="PANTHER" id="PTHR19139:SF270">
    <property type="entry name" value="ENTOMOGLYCEROPORIN 1-RELATED"/>
    <property type="match status" value="1"/>
</dbReference>
<evidence type="ECO:0000256" key="3">
    <source>
        <dbReference type="ARBA" id="ARBA00022989"/>
    </source>
</evidence>
<reference evidence="7 8" key="1">
    <citation type="submission" date="2024-07" db="EMBL/GenBank/DDBJ databases">
        <title>Chromosome-level genome assembly of the water stick insect Ranatra chinensis (Heteroptera: Nepidae).</title>
        <authorList>
            <person name="Liu X."/>
        </authorList>
    </citation>
    <scope>NUCLEOTIDE SEQUENCE [LARGE SCALE GENOMIC DNA]</scope>
    <source>
        <strain evidence="7">Cailab_2021Rc</strain>
        <tissue evidence="7">Muscle</tissue>
    </source>
</reference>
<comment type="caution">
    <text evidence="7">The sequence shown here is derived from an EMBL/GenBank/DDBJ whole genome shotgun (WGS) entry which is preliminary data.</text>
</comment>
<comment type="similarity">
    <text evidence="5">Belongs to the MIP/aquaporin (TC 1.A.8) family.</text>
</comment>
<evidence type="ECO:0008006" key="9">
    <source>
        <dbReference type="Google" id="ProtNLM"/>
    </source>
</evidence>
<evidence type="ECO:0000256" key="5">
    <source>
        <dbReference type="RuleBase" id="RU000477"/>
    </source>
</evidence>
<feature type="transmembrane region" description="Helical" evidence="6">
    <location>
        <begin position="111"/>
        <end position="132"/>
    </location>
</feature>
<keyword evidence="4 6" id="KW-0472">Membrane</keyword>
<dbReference type="Proteomes" id="UP001558652">
    <property type="component" value="Unassembled WGS sequence"/>
</dbReference>
<dbReference type="InterPro" id="IPR034294">
    <property type="entry name" value="Aquaporin_transptr"/>
</dbReference>
<accession>A0ABD0YD01</accession>
<dbReference type="Pfam" id="PF00230">
    <property type="entry name" value="MIP"/>
    <property type="match status" value="1"/>
</dbReference>
<feature type="transmembrane region" description="Helical" evidence="6">
    <location>
        <begin position="72"/>
        <end position="91"/>
    </location>
</feature>
<feature type="transmembrane region" description="Helical" evidence="6">
    <location>
        <begin position="27"/>
        <end position="51"/>
    </location>
</feature>
<dbReference type="Gene3D" id="1.20.1080.10">
    <property type="entry name" value="Glycerol uptake facilitator protein"/>
    <property type="match status" value="1"/>
</dbReference>
<evidence type="ECO:0000256" key="2">
    <source>
        <dbReference type="ARBA" id="ARBA00022692"/>
    </source>
</evidence>
<dbReference type="PRINTS" id="PR00783">
    <property type="entry name" value="MINTRINSICP"/>
</dbReference>
<keyword evidence="5" id="KW-0813">Transport</keyword>
<gene>
    <name evidence="7" type="ORF">AAG570_005397</name>
</gene>
<dbReference type="InterPro" id="IPR023271">
    <property type="entry name" value="Aquaporin-like"/>
</dbReference>
<evidence type="ECO:0000256" key="4">
    <source>
        <dbReference type="ARBA" id="ARBA00023136"/>
    </source>
</evidence>
<dbReference type="GO" id="GO:0016020">
    <property type="term" value="C:membrane"/>
    <property type="evidence" value="ECO:0007669"/>
    <property type="project" value="UniProtKB-SubCell"/>
</dbReference>
<evidence type="ECO:0000256" key="1">
    <source>
        <dbReference type="ARBA" id="ARBA00004141"/>
    </source>
</evidence>
<dbReference type="PANTHER" id="PTHR19139">
    <property type="entry name" value="AQUAPORIN TRANSPORTER"/>
    <property type="match status" value="1"/>
</dbReference>
<keyword evidence="8" id="KW-1185">Reference proteome</keyword>
<dbReference type="EMBL" id="JBFDAA010000017">
    <property type="protein sequence ID" value="KAL1116928.1"/>
    <property type="molecule type" value="Genomic_DNA"/>
</dbReference>
<keyword evidence="3 6" id="KW-1133">Transmembrane helix</keyword>
<keyword evidence="2 5" id="KW-0812">Transmembrane</keyword>
<comment type="subcellular location">
    <subcellularLocation>
        <location evidence="1">Membrane</location>
        <topology evidence="1">Multi-pass membrane protein</topology>
    </subcellularLocation>
</comment>
<organism evidence="7 8">
    <name type="scientific">Ranatra chinensis</name>
    <dbReference type="NCBI Taxonomy" id="642074"/>
    <lineage>
        <taxon>Eukaryota</taxon>
        <taxon>Metazoa</taxon>
        <taxon>Ecdysozoa</taxon>
        <taxon>Arthropoda</taxon>
        <taxon>Hexapoda</taxon>
        <taxon>Insecta</taxon>
        <taxon>Pterygota</taxon>
        <taxon>Neoptera</taxon>
        <taxon>Paraneoptera</taxon>
        <taxon>Hemiptera</taxon>
        <taxon>Heteroptera</taxon>
        <taxon>Panheteroptera</taxon>
        <taxon>Nepomorpha</taxon>
        <taxon>Nepidae</taxon>
        <taxon>Ranatrinae</taxon>
        <taxon>Ranatra</taxon>
    </lineage>
</organism>
<feature type="transmembrane region" description="Helical" evidence="6">
    <location>
        <begin position="144"/>
        <end position="162"/>
    </location>
</feature>
<sequence>MLGTATFMILGCSNVVAHLAGSEPTHLNTVISFSFGISTAIMMVGHISGAIMNPGLNFAAVILGHMSLQKQLLYTICQVLGATIGAGFVKIVTPNLPSGFCVPQVNPEVGLGAAIVVEFVTTCVLAFVFCSVLDKRNAPDAPFIFLKFGMAITALAIPMAKYSGCSMNPARAFGPAFVGQFWDNHWVTYLQFYNLPPLHIYMTCFLCPPFGCRWSARCSASKTWQG</sequence>